<dbReference type="EC" id="1.1.1.408" evidence="4"/>
<keyword evidence="1" id="KW-0479">Metal-binding</keyword>
<dbReference type="GO" id="GO:0016491">
    <property type="term" value="F:oxidoreductase activity"/>
    <property type="evidence" value="ECO:0007669"/>
    <property type="project" value="UniProtKB-KW"/>
</dbReference>
<evidence type="ECO:0000256" key="3">
    <source>
        <dbReference type="ARBA" id="ARBA00023027"/>
    </source>
</evidence>
<dbReference type="PANTHER" id="PTHR30004:SF6">
    <property type="entry name" value="D-THREONATE 4-PHOSPHATE DEHYDROGENASE"/>
    <property type="match status" value="1"/>
</dbReference>
<dbReference type="InterPro" id="IPR005255">
    <property type="entry name" value="PdxA_fam"/>
</dbReference>
<gene>
    <name evidence="4" type="primary">pdxA2_16</name>
    <name evidence="4" type="ORF">SDC9_83497</name>
</gene>
<keyword evidence="2 4" id="KW-0560">Oxidoreductase</keyword>
<dbReference type="Gene3D" id="3.40.718.10">
    <property type="entry name" value="Isopropylmalate Dehydrogenase"/>
    <property type="match status" value="1"/>
</dbReference>
<organism evidence="4">
    <name type="scientific">bioreactor metagenome</name>
    <dbReference type="NCBI Taxonomy" id="1076179"/>
    <lineage>
        <taxon>unclassified sequences</taxon>
        <taxon>metagenomes</taxon>
        <taxon>ecological metagenomes</taxon>
    </lineage>
</organism>
<dbReference type="GO" id="GO:0051287">
    <property type="term" value="F:NAD binding"/>
    <property type="evidence" value="ECO:0007669"/>
    <property type="project" value="InterPro"/>
</dbReference>
<dbReference type="GO" id="GO:0046872">
    <property type="term" value="F:metal ion binding"/>
    <property type="evidence" value="ECO:0007669"/>
    <property type="project" value="UniProtKB-KW"/>
</dbReference>
<dbReference type="Pfam" id="PF04166">
    <property type="entry name" value="PdxA"/>
    <property type="match status" value="1"/>
</dbReference>
<dbReference type="PANTHER" id="PTHR30004">
    <property type="entry name" value="4-HYDROXYTHREONINE-4-PHOSPHATE DEHYDROGENASE"/>
    <property type="match status" value="1"/>
</dbReference>
<dbReference type="EMBL" id="VSSQ01007759">
    <property type="protein sequence ID" value="MPM36893.1"/>
    <property type="molecule type" value="Genomic_DNA"/>
</dbReference>
<sequence>MLGDKEKTVIEPAIRSAFENHHINAFGPFPSDGFFGNAAFRNFDAVLAMYHDQGMIPFKVMAFEDGVNFTAGLPIVRTSPDHGTGYDIAGKNMASCNSFRNALLLGVEIFHNRLNYKSTN</sequence>
<evidence type="ECO:0000313" key="4">
    <source>
        <dbReference type="EMBL" id="MPM36893.1"/>
    </source>
</evidence>
<protein>
    <submittedName>
        <fullName evidence="4">D-threonate 4-phosphate dehydrogenase</fullName>
        <ecNumber evidence="4">1.1.1.408</ecNumber>
    </submittedName>
</protein>
<evidence type="ECO:0000256" key="1">
    <source>
        <dbReference type="ARBA" id="ARBA00022723"/>
    </source>
</evidence>
<reference evidence="4" key="1">
    <citation type="submission" date="2019-08" db="EMBL/GenBank/DDBJ databases">
        <authorList>
            <person name="Kucharzyk K."/>
            <person name="Murdoch R.W."/>
            <person name="Higgins S."/>
            <person name="Loffler F."/>
        </authorList>
    </citation>
    <scope>NUCLEOTIDE SEQUENCE</scope>
</reference>
<dbReference type="AlphaFoldDB" id="A0A644ZDW0"/>
<accession>A0A644ZDW0</accession>
<proteinExistence type="predicted"/>
<dbReference type="SUPFAM" id="SSF53659">
    <property type="entry name" value="Isocitrate/Isopropylmalate dehydrogenase-like"/>
    <property type="match status" value="1"/>
</dbReference>
<name>A0A644ZDW0_9ZZZZ</name>
<comment type="caution">
    <text evidence="4">The sequence shown here is derived from an EMBL/GenBank/DDBJ whole genome shotgun (WGS) entry which is preliminary data.</text>
</comment>
<keyword evidence="3" id="KW-0520">NAD</keyword>
<evidence type="ECO:0000256" key="2">
    <source>
        <dbReference type="ARBA" id="ARBA00023002"/>
    </source>
</evidence>